<feature type="compositionally biased region" description="Acidic residues" evidence="2">
    <location>
        <begin position="1434"/>
        <end position="1446"/>
    </location>
</feature>
<feature type="compositionally biased region" description="Polar residues" evidence="2">
    <location>
        <begin position="76"/>
        <end position="88"/>
    </location>
</feature>
<feature type="compositionally biased region" description="Polar residues" evidence="2">
    <location>
        <begin position="1699"/>
        <end position="1708"/>
    </location>
</feature>
<feature type="compositionally biased region" description="Basic and acidic residues" evidence="2">
    <location>
        <begin position="510"/>
        <end position="521"/>
    </location>
</feature>
<feature type="compositionally biased region" description="Basic and acidic residues" evidence="2">
    <location>
        <begin position="1205"/>
        <end position="1247"/>
    </location>
</feature>
<feature type="region of interest" description="Disordered" evidence="2">
    <location>
        <begin position="412"/>
        <end position="450"/>
    </location>
</feature>
<feature type="compositionally biased region" description="Basic and acidic residues" evidence="2">
    <location>
        <begin position="493"/>
        <end position="503"/>
    </location>
</feature>
<feature type="compositionally biased region" description="Basic and acidic residues" evidence="2">
    <location>
        <begin position="1142"/>
        <end position="1178"/>
    </location>
</feature>
<feature type="compositionally biased region" description="Acidic residues" evidence="2">
    <location>
        <begin position="1301"/>
        <end position="1310"/>
    </location>
</feature>
<feature type="compositionally biased region" description="Basic and acidic residues" evidence="2">
    <location>
        <begin position="1278"/>
        <end position="1287"/>
    </location>
</feature>
<feature type="region of interest" description="Disordered" evidence="2">
    <location>
        <begin position="1632"/>
        <end position="1684"/>
    </location>
</feature>
<feature type="compositionally biased region" description="Basic and acidic residues" evidence="2">
    <location>
        <begin position="805"/>
        <end position="817"/>
    </location>
</feature>
<name>A0A2A9MD10_BESBE</name>
<feature type="region of interest" description="Disordered" evidence="2">
    <location>
        <begin position="761"/>
        <end position="839"/>
    </location>
</feature>
<evidence type="ECO:0000256" key="1">
    <source>
        <dbReference type="SAM" id="Coils"/>
    </source>
</evidence>
<feature type="compositionally biased region" description="Low complexity" evidence="2">
    <location>
        <begin position="1632"/>
        <end position="1660"/>
    </location>
</feature>
<accession>A0A2A9MD10</accession>
<proteinExistence type="predicted"/>
<keyword evidence="4" id="KW-1185">Reference proteome</keyword>
<feature type="region of interest" description="Disordered" evidence="2">
    <location>
        <begin position="112"/>
        <end position="133"/>
    </location>
</feature>
<feature type="compositionally biased region" description="Basic and acidic residues" evidence="2">
    <location>
        <begin position="1464"/>
        <end position="1487"/>
    </location>
</feature>
<reference evidence="3 4" key="1">
    <citation type="submission" date="2017-09" db="EMBL/GenBank/DDBJ databases">
        <title>Genome sequencing of Besnoitia besnoiti strain Bb-Ger1.</title>
        <authorList>
            <person name="Schares G."/>
            <person name="Venepally P."/>
            <person name="Lorenzi H.A."/>
        </authorList>
    </citation>
    <scope>NUCLEOTIDE SEQUENCE [LARGE SCALE GENOMIC DNA]</scope>
    <source>
        <strain evidence="3 4">Bb-Ger1</strain>
    </source>
</reference>
<feature type="compositionally biased region" description="Low complexity" evidence="2">
    <location>
        <begin position="33"/>
        <end position="43"/>
    </location>
</feature>
<feature type="compositionally biased region" description="Basic residues" evidence="2">
    <location>
        <begin position="1186"/>
        <end position="1197"/>
    </location>
</feature>
<evidence type="ECO:0000313" key="4">
    <source>
        <dbReference type="Proteomes" id="UP000224006"/>
    </source>
</evidence>
<keyword evidence="1" id="KW-0175">Coiled coil</keyword>
<feature type="compositionally biased region" description="Basic and acidic residues" evidence="2">
    <location>
        <begin position="933"/>
        <end position="943"/>
    </location>
</feature>
<feature type="compositionally biased region" description="Polar residues" evidence="2">
    <location>
        <begin position="1013"/>
        <end position="1045"/>
    </location>
</feature>
<feature type="compositionally biased region" description="Polar residues" evidence="2">
    <location>
        <begin position="230"/>
        <end position="241"/>
    </location>
</feature>
<dbReference type="VEuPathDB" id="ToxoDB:BESB_080520"/>
<feature type="compositionally biased region" description="Low complexity" evidence="2">
    <location>
        <begin position="1117"/>
        <end position="1128"/>
    </location>
</feature>
<feature type="region of interest" description="Disordered" evidence="2">
    <location>
        <begin position="493"/>
        <end position="521"/>
    </location>
</feature>
<dbReference type="EMBL" id="NWUJ01000008">
    <property type="protein sequence ID" value="PFH33836.1"/>
    <property type="molecule type" value="Genomic_DNA"/>
</dbReference>
<evidence type="ECO:0000256" key="2">
    <source>
        <dbReference type="SAM" id="MobiDB-lite"/>
    </source>
</evidence>
<feature type="compositionally biased region" description="Low complexity" evidence="2">
    <location>
        <begin position="285"/>
        <end position="299"/>
    </location>
</feature>
<feature type="region of interest" description="Disordered" evidence="2">
    <location>
        <begin position="933"/>
        <end position="954"/>
    </location>
</feature>
<feature type="region of interest" description="Disordered" evidence="2">
    <location>
        <begin position="601"/>
        <end position="632"/>
    </location>
</feature>
<feature type="compositionally biased region" description="Basic and acidic residues" evidence="2">
    <location>
        <begin position="1417"/>
        <end position="1433"/>
    </location>
</feature>
<dbReference type="Proteomes" id="UP000224006">
    <property type="component" value="Chromosome VII"/>
</dbReference>
<evidence type="ECO:0000313" key="3">
    <source>
        <dbReference type="EMBL" id="PFH33836.1"/>
    </source>
</evidence>
<feature type="region of interest" description="Disordered" evidence="2">
    <location>
        <begin position="1003"/>
        <end position="1055"/>
    </location>
</feature>
<dbReference type="KEGG" id="bbes:BESB_080520"/>
<feature type="region of interest" description="Disordered" evidence="2">
    <location>
        <begin position="543"/>
        <end position="564"/>
    </location>
</feature>
<dbReference type="STRING" id="94643.A0A2A9MD10"/>
<dbReference type="RefSeq" id="XP_029217845.1">
    <property type="nucleotide sequence ID" value="XM_029366414.1"/>
</dbReference>
<feature type="compositionally biased region" description="Low complexity" evidence="2">
    <location>
        <begin position="651"/>
        <end position="661"/>
    </location>
</feature>
<feature type="region of interest" description="Disordered" evidence="2">
    <location>
        <begin position="1"/>
        <end position="92"/>
    </location>
</feature>
<protein>
    <submittedName>
        <fullName evidence="3">Uncharacterized protein</fullName>
    </submittedName>
</protein>
<gene>
    <name evidence="3" type="ORF">BESB_080520</name>
</gene>
<sequence>MEGNAIPEPLCRGLASLPPSGKSSKALARPREASSAASAAKDSPLPPLAPLSFCQPRPPRSRPLSALAYHLPASPPQVQTSSGPQSLFSPRRATPCKPDAFVASHSLSVWSLGEASSSPPRLLPSSSLSSRRNDSSRVSCLALASSSPGSSHCCASAPCFPAPASSVFALPPRSSAAAPPPPPRVPSAHQVPALGPSPHQPSPSLFSPPLLGATRVACRARVSAPRASPQDLSTRSASLSSCPAAESPVRQETSTLPPSAQPFHGSPQLRRPMSRGTSHASLSRSHPTGSATLSSSSSFSCRCPSAQAGLRRHAKRLEAVDRNQKERLLHLERRTGVLLAQASHCQTWLRCVESAQKTLALRALRVNLAVPALYEARAEKQTQAQRLAEAVATQRARLERLERKHRDLIAEAESLSRPLNDAHTSADEEGEDAAHGDGEGEEDEELHEERRLVEAEACALQRLQERIRAARADLQLHAEIKRKHFLDQQDTEAKDTLRCDLSRDSPSAQDADRLRSETHRSREKIEQFERVLHRKRKRLAKLSSAVSHLTKIPSRPTPCSSPSGGRLSSSCLACASCTSRGDALSPSSCASLSPSSLPCAPPLVPSPQGRRLAAWPAGAAPRDSASREAKADETLSAFRLSSRGDSLRGCRASLSSPPSAAGSGGRRELRRKSEGEAPSFLLGRRLGEEDELFALEAEITASQQDLPALEALLQERLRLAARATGLRPAEERASLGSLLASSITSFREASLCGRPVRLSSPPAFAPASLSRPWTMPEGQEGINRHPSKTREEEGDAAVAAPSEPGRTHCETQARQEGEADASVPGESGDSSRPLQRPASPVYVHPSKAAAGLTDSCTEGSRAAEDASAEMCFSFASSYSPSWPGVTSEQVERMHSAAEGLCVPAASVGTAPQVVGGCESVACALEANVEEKGLSPSLGRERSFSRTTTASTAATTSGVHVHQAFPVALGAISSPPPFSFCGGHARPADRSLAGEVPLKFSFTQQGDDAERSFEGQTGALSSSPRRATASSVQSSTESLFSLQSPASEPRKEGKKDENGLFSHLARGEVAPDQHFAAAEKSRVGSKAVSGASRLGKGARLKSRLEGPLGTTPEHRLSAAKATAAAPKAAARAERVSLSLRRGGQRDTGGEEKRGTEKEEARGREEREHAVHGPHLERHRTAACLLRAGRKQRPPRFRRPQGGESEGGEKRDTGRAASLEREAQKTPRARETEKREDGGAVSEETRSGRNIESVLPSQTTNPSEETRMPGGGGGTAAAQQRDEHTKREAANGLAGKNELANADAEEAREEEGESHARAAVQQAHGAGDRRCGEAELHACTEADFSTRREGVSTVKEFTAGEKDEEQRLRFVACGAASDRPLPALGGAEAGVSGPCSSEETPGGRSAPEKDGQNGGRPLFKPDREPRETTFRREECGDAEDAETLEEDAAGVHANGKAEEDEAEGGALRERREEEDAREARPAASRRNEAESEPGELEPKREGGSSQRRRGEEDEMESEEREIPSPVVQAAFEVSTDFAFVSEEDRPPLCREAKWAPPAALSPLLLQRQALSSSAATKAEDFPLPIPAGENLDKVAACEALPSASPASFSSLSEVEADGAGRLGDSLSSCHFLLSSSSPSLSSYVSSPSRRASPAFSSPSTPSGANPEFSPSLAATPRAASPVFAPRDSSLPSSLPAFVGSSAASPRASSV</sequence>
<feature type="compositionally biased region" description="Polar residues" evidence="2">
    <location>
        <begin position="275"/>
        <end position="284"/>
    </location>
</feature>
<dbReference type="GeneID" id="40312979"/>
<feature type="region of interest" description="Disordered" evidence="2">
    <location>
        <begin position="222"/>
        <end position="299"/>
    </location>
</feature>
<feature type="region of interest" description="Disordered" evidence="2">
    <location>
        <begin position="1376"/>
        <end position="1526"/>
    </location>
</feature>
<feature type="region of interest" description="Disordered" evidence="2">
    <location>
        <begin position="172"/>
        <end position="208"/>
    </location>
</feature>
<feature type="region of interest" description="Disordered" evidence="2">
    <location>
        <begin position="1074"/>
        <end position="1330"/>
    </location>
</feature>
<feature type="region of interest" description="Disordered" evidence="2">
    <location>
        <begin position="647"/>
        <end position="676"/>
    </location>
</feature>
<comment type="caution">
    <text evidence="3">The sequence shown here is derived from an EMBL/GenBank/DDBJ whole genome shotgun (WGS) entry which is preliminary data.</text>
</comment>
<feature type="compositionally biased region" description="Basic and acidic residues" evidence="2">
    <location>
        <begin position="665"/>
        <end position="675"/>
    </location>
</feature>
<organism evidence="3 4">
    <name type="scientific">Besnoitia besnoiti</name>
    <name type="common">Apicomplexan protozoan</name>
    <dbReference type="NCBI Taxonomy" id="94643"/>
    <lineage>
        <taxon>Eukaryota</taxon>
        <taxon>Sar</taxon>
        <taxon>Alveolata</taxon>
        <taxon>Apicomplexa</taxon>
        <taxon>Conoidasida</taxon>
        <taxon>Coccidia</taxon>
        <taxon>Eucoccidiorida</taxon>
        <taxon>Eimeriorina</taxon>
        <taxon>Sarcocystidae</taxon>
        <taxon>Besnoitia</taxon>
    </lineage>
</organism>
<feature type="compositionally biased region" description="Low complexity" evidence="2">
    <location>
        <begin position="761"/>
        <end position="772"/>
    </location>
</feature>
<feature type="compositionally biased region" description="Low complexity" evidence="2">
    <location>
        <begin position="116"/>
        <end position="133"/>
    </location>
</feature>
<feature type="region of interest" description="Disordered" evidence="2">
    <location>
        <begin position="1689"/>
        <end position="1708"/>
    </location>
</feature>
<feature type="coiled-coil region" evidence="1">
    <location>
        <begin position="384"/>
        <end position="411"/>
    </location>
</feature>